<evidence type="ECO:0000313" key="3">
    <source>
        <dbReference type="Proteomes" id="UP000438429"/>
    </source>
</evidence>
<gene>
    <name evidence="2" type="ORF">F2P81_013397</name>
</gene>
<name>A0A6A4SQQ1_SCOMX</name>
<dbReference type="AlphaFoldDB" id="A0A6A4SQQ1"/>
<dbReference type="EMBL" id="VEVO01000012">
    <property type="protein sequence ID" value="KAF0033331.1"/>
    <property type="molecule type" value="Genomic_DNA"/>
</dbReference>
<evidence type="ECO:0000313" key="2">
    <source>
        <dbReference type="EMBL" id="KAF0033331.1"/>
    </source>
</evidence>
<comment type="caution">
    <text evidence="2">The sequence shown here is derived from an EMBL/GenBank/DDBJ whole genome shotgun (WGS) entry which is preliminary data.</text>
</comment>
<proteinExistence type="predicted"/>
<feature type="region of interest" description="Disordered" evidence="1">
    <location>
        <begin position="75"/>
        <end position="100"/>
    </location>
</feature>
<reference evidence="2 3" key="1">
    <citation type="submission" date="2019-06" db="EMBL/GenBank/DDBJ databases">
        <title>Draft genomes of female and male turbot (Scophthalmus maximus).</title>
        <authorList>
            <person name="Xu H."/>
            <person name="Xu X.-W."/>
            <person name="Shao C."/>
            <person name="Chen S."/>
        </authorList>
    </citation>
    <scope>NUCLEOTIDE SEQUENCE [LARGE SCALE GENOMIC DNA]</scope>
    <source>
        <strain evidence="2">Ysfricsl-2016a</strain>
        <tissue evidence="2">Blood</tissue>
    </source>
</reference>
<dbReference type="Proteomes" id="UP000438429">
    <property type="component" value="Unassembled WGS sequence"/>
</dbReference>
<accession>A0A6A4SQQ1</accession>
<protein>
    <submittedName>
        <fullName evidence="2">Uncharacterized protein</fullName>
    </submittedName>
</protein>
<evidence type="ECO:0000256" key="1">
    <source>
        <dbReference type="SAM" id="MobiDB-lite"/>
    </source>
</evidence>
<sequence length="131" mass="14469">MCRKPLELMGRVNEVPRRHKSKVQDLSPTSAEDWVCVIASSPSRCLCGSVFIFGCILLPAVDNNGMMSAKYKKKSRKSAVKGAPVPDREAAPEAPETARQSPGRYFGVAEVSLLFPIIRAELDVQNKKYFV</sequence>
<organism evidence="2 3">
    <name type="scientific">Scophthalmus maximus</name>
    <name type="common">Turbot</name>
    <name type="synonym">Psetta maxima</name>
    <dbReference type="NCBI Taxonomy" id="52904"/>
    <lineage>
        <taxon>Eukaryota</taxon>
        <taxon>Metazoa</taxon>
        <taxon>Chordata</taxon>
        <taxon>Craniata</taxon>
        <taxon>Vertebrata</taxon>
        <taxon>Euteleostomi</taxon>
        <taxon>Actinopterygii</taxon>
        <taxon>Neopterygii</taxon>
        <taxon>Teleostei</taxon>
        <taxon>Neoteleostei</taxon>
        <taxon>Acanthomorphata</taxon>
        <taxon>Carangaria</taxon>
        <taxon>Pleuronectiformes</taxon>
        <taxon>Pleuronectoidei</taxon>
        <taxon>Scophthalmidae</taxon>
        <taxon>Scophthalmus</taxon>
    </lineage>
</organism>